<evidence type="ECO:0000256" key="1">
    <source>
        <dbReference type="ARBA" id="ARBA00023002"/>
    </source>
</evidence>
<evidence type="ECO:0000313" key="3">
    <source>
        <dbReference type="Proteomes" id="UP000076584"/>
    </source>
</evidence>
<reference evidence="2 3" key="1">
    <citation type="submission" date="2015-06" db="EMBL/GenBank/DDBJ databases">
        <title>Survival trade-offs in plant roots during colonization by closely related pathogenic and mutualistic fungi.</title>
        <authorList>
            <person name="Hacquard S."/>
            <person name="Kracher B."/>
            <person name="Hiruma K."/>
            <person name="Weinman A."/>
            <person name="Muench P."/>
            <person name="Garrido Oter R."/>
            <person name="Ver Loren van Themaat E."/>
            <person name="Dallerey J.-F."/>
            <person name="Damm U."/>
            <person name="Henrissat B."/>
            <person name="Lespinet O."/>
            <person name="Thon M."/>
            <person name="Kemen E."/>
            <person name="McHardy A.C."/>
            <person name="Schulze-Lefert P."/>
            <person name="O'Connell R.J."/>
        </authorList>
    </citation>
    <scope>NUCLEOTIDE SEQUENCE [LARGE SCALE GENOMIC DNA]</scope>
    <source>
        <strain evidence="2 3">MAFF 238704</strain>
    </source>
</reference>
<protein>
    <submittedName>
        <fullName evidence="2">Short-chain dehydrogenase reductase family</fullName>
    </submittedName>
</protein>
<comment type="caution">
    <text evidence="2">The sequence shown here is derived from an EMBL/GenBank/DDBJ whole genome shotgun (WGS) entry which is preliminary data.</text>
</comment>
<dbReference type="PANTHER" id="PTHR43157">
    <property type="entry name" value="PHOSPHATIDYLINOSITOL-GLYCAN BIOSYNTHESIS CLASS F PROTEIN-RELATED"/>
    <property type="match status" value="1"/>
</dbReference>
<gene>
    <name evidence="2" type="ORF">CI238_03964</name>
</gene>
<dbReference type="Gene3D" id="3.40.50.720">
    <property type="entry name" value="NAD(P)-binding Rossmann-like Domain"/>
    <property type="match status" value="1"/>
</dbReference>
<dbReference type="GO" id="GO:0016491">
    <property type="term" value="F:oxidoreductase activity"/>
    <property type="evidence" value="ECO:0007669"/>
    <property type="project" value="UniProtKB-KW"/>
</dbReference>
<dbReference type="EMBL" id="LFIW01000229">
    <property type="protein sequence ID" value="KZL87454.1"/>
    <property type="molecule type" value="Genomic_DNA"/>
</dbReference>
<dbReference type="AlphaFoldDB" id="A0A162PQE3"/>
<accession>A0A162PQE3</accession>
<dbReference type="SUPFAM" id="SSF51735">
    <property type="entry name" value="NAD(P)-binding Rossmann-fold domains"/>
    <property type="match status" value="1"/>
</dbReference>
<dbReference type="STRING" id="1573173.A0A162PQE3"/>
<dbReference type="OrthoDB" id="542013at2759"/>
<name>A0A162PQE3_COLIC</name>
<dbReference type="InterPro" id="IPR036291">
    <property type="entry name" value="NAD(P)-bd_dom_sf"/>
</dbReference>
<dbReference type="PANTHER" id="PTHR43157:SF61">
    <property type="entry name" value="DEHYDROGENASE_REDUCTASE FAMILY PROTEIN, PUTATIVE (AFU_ORTHOLOGUE AFUA_3G01250)-RELATED"/>
    <property type="match status" value="1"/>
</dbReference>
<proteinExistence type="predicted"/>
<dbReference type="Pfam" id="PF00106">
    <property type="entry name" value="adh_short"/>
    <property type="match status" value="1"/>
</dbReference>
<organism evidence="2 3">
    <name type="scientific">Colletotrichum incanum</name>
    <name type="common">Soybean anthracnose fungus</name>
    <dbReference type="NCBI Taxonomy" id="1573173"/>
    <lineage>
        <taxon>Eukaryota</taxon>
        <taxon>Fungi</taxon>
        <taxon>Dikarya</taxon>
        <taxon>Ascomycota</taxon>
        <taxon>Pezizomycotina</taxon>
        <taxon>Sordariomycetes</taxon>
        <taxon>Hypocreomycetidae</taxon>
        <taxon>Glomerellales</taxon>
        <taxon>Glomerellaceae</taxon>
        <taxon>Colletotrichum</taxon>
        <taxon>Colletotrichum spaethianum species complex</taxon>
    </lineage>
</organism>
<sequence>MLTKETCTGGTHIVTGSRTGIGFEAAKYLVTVGTSRVIIAVIFVEKGEVAKSQIEGATGITGVAQVWQLDLASIDSIKAFSERATSELGTIDAYVENATADFNIWSIRRDG</sequence>
<evidence type="ECO:0000313" key="2">
    <source>
        <dbReference type="EMBL" id="KZL87454.1"/>
    </source>
</evidence>
<keyword evidence="1" id="KW-0560">Oxidoreductase</keyword>
<dbReference type="Proteomes" id="UP000076584">
    <property type="component" value="Unassembled WGS sequence"/>
</dbReference>
<keyword evidence="3" id="KW-1185">Reference proteome</keyword>
<dbReference type="InterPro" id="IPR002347">
    <property type="entry name" value="SDR_fam"/>
</dbReference>